<proteinExistence type="predicted"/>
<dbReference type="SUPFAM" id="SSF52540">
    <property type="entry name" value="P-loop containing nucleoside triphosphate hydrolases"/>
    <property type="match status" value="1"/>
</dbReference>
<dbReference type="GO" id="GO:0003688">
    <property type="term" value="F:DNA replication origin binding"/>
    <property type="evidence" value="ECO:0007669"/>
    <property type="project" value="TreeGrafter"/>
</dbReference>
<evidence type="ECO:0000313" key="2">
    <source>
        <dbReference type="EMBL" id="KYO52053.1"/>
    </source>
</evidence>
<dbReference type="InterPro" id="IPR055199">
    <property type="entry name" value="Hda_lid"/>
</dbReference>
<dbReference type="PANTHER" id="PTHR30050:SF5">
    <property type="entry name" value="DNAA REGULATORY INACTIVATOR HDA"/>
    <property type="match status" value="1"/>
</dbReference>
<dbReference type="Proteomes" id="UP000075787">
    <property type="component" value="Unassembled WGS sequence"/>
</dbReference>
<dbReference type="AlphaFoldDB" id="A0A162KTM0"/>
<name>A0A162KTM0_9PROT</name>
<reference evidence="2 3" key="1">
    <citation type="submission" date="2015-12" db="EMBL/GenBank/DDBJ databases">
        <title>Genome sequence of Tistrella mobilis MCCC 1A02139.</title>
        <authorList>
            <person name="Lu L."/>
            <person name="Lai Q."/>
            <person name="Shao Z."/>
            <person name="Qian P."/>
        </authorList>
    </citation>
    <scope>NUCLEOTIDE SEQUENCE [LARGE SCALE GENOMIC DNA]</scope>
    <source>
        <strain evidence="2 3">MCCC 1A02139</strain>
    </source>
</reference>
<dbReference type="EMBL" id="LPZR01000164">
    <property type="protein sequence ID" value="KYO52053.1"/>
    <property type="molecule type" value="Genomic_DNA"/>
</dbReference>
<gene>
    <name evidence="2" type="ORF">AUP44_07085</name>
</gene>
<evidence type="ECO:0000313" key="3">
    <source>
        <dbReference type="Proteomes" id="UP000075787"/>
    </source>
</evidence>
<organism evidence="2 3">
    <name type="scientific">Tistrella mobilis</name>
    <dbReference type="NCBI Taxonomy" id="171437"/>
    <lineage>
        <taxon>Bacteria</taxon>
        <taxon>Pseudomonadati</taxon>
        <taxon>Pseudomonadota</taxon>
        <taxon>Alphaproteobacteria</taxon>
        <taxon>Geminicoccales</taxon>
        <taxon>Geminicoccaceae</taxon>
        <taxon>Tistrella</taxon>
    </lineage>
</organism>
<dbReference type="Gene3D" id="3.40.50.300">
    <property type="entry name" value="P-loop containing nucleotide triphosphate hydrolases"/>
    <property type="match status" value="1"/>
</dbReference>
<evidence type="ECO:0000259" key="1">
    <source>
        <dbReference type="Pfam" id="PF22688"/>
    </source>
</evidence>
<feature type="domain" description="Hda lid" evidence="1">
    <location>
        <begin position="166"/>
        <end position="218"/>
    </location>
</feature>
<dbReference type="PANTHER" id="PTHR30050">
    <property type="entry name" value="CHROMOSOMAL REPLICATION INITIATOR PROTEIN DNAA"/>
    <property type="match status" value="1"/>
</dbReference>
<dbReference type="GO" id="GO:0006270">
    <property type="term" value="P:DNA replication initiation"/>
    <property type="evidence" value="ECO:0007669"/>
    <property type="project" value="TreeGrafter"/>
</dbReference>
<dbReference type="Pfam" id="PF22688">
    <property type="entry name" value="Hda_lid"/>
    <property type="match status" value="1"/>
</dbReference>
<dbReference type="GO" id="GO:0005886">
    <property type="term" value="C:plasma membrane"/>
    <property type="evidence" value="ECO:0007669"/>
    <property type="project" value="TreeGrafter"/>
</dbReference>
<comment type="caution">
    <text evidence="2">The sequence shown here is derived from an EMBL/GenBank/DDBJ whole genome shotgun (WGS) entry which is preliminary data.</text>
</comment>
<protein>
    <submittedName>
        <fullName evidence="2">DNA replication protein</fullName>
    </submittedName>
</protein>
<accession>A0A162KTM0</accession>
<sequence>MPLDLALRPALGREDFLVAPSNAEAVAWLDRWPDWPGPALAIHGPAGCGKTHLARVWQAMSGAVEVAADRLTADAAPVELSGGARAVLVEDVGEAIASGADETALFHLYNHLAAAGGTLLLTGAEPPARWALALPDLASRLRAAPAVRVGPPDDALLSAVLVKLFTDRQLRVSGEVVHWLTLHMERSFDAARRLVDQLDAAALAERRGITVALARGVLGIPAPRVRGRGRVAGDG</sequence>
<dbReference type="InterPro" id="IPR027417">
    <property type="entry name" value="P-loop_NTPase"/>
</dbReference>
<dbReference type="Gene3D" id="1.10.8.60">
    <property type="match status" value="1"/>
</dbReference>